<feature type="compositionally biased region" description="Basic and acidic residues" evidence="1">
    <location>
        <begin position="35"/>
        <end position="58"/>
    </location>
</feature>
<keyword evidence="2" id="KW-0812">Transmembrane</keyword>
<protein>
    <submittedName>
        <fullName evidence="3">Uncharacterized protein</fullName>
    </submittedName>
</protein>
<proteinExistence type="predicted"/>
<dbReference type="EMBL" id="WMEQ01000014">
    <property type="protein sequence ID" value="MYL35153.1"/>
    <property type="molecule type" value="Genomic_DNA"/>
</dbReference>
<feature type="transmembrane region" description="Helical" evidence="2">
    <location>
        <begin position="6"/>
        <end position="26"/>
    </location>
</feature>
<keyword evidence="2" id="KW-0472">Membrane</keyword>
<feature type="region of interest" description="Disordered" evidence="1">
    <location>
        <begin position="28"/>
        <end position="71"/>
    </location>
</feature>
<reference evidence="3 4" key="1">
    <citation type="submission" date="2019-11" db="EMBL/GenBank/DDBJ databases">
        <title>Genome sequences of 17 halophilic strains isolated from different environments.</title>
        <authorList>
            <person name="Furrow R.E."/>
        </authorList>
    </citation>
    <scope>NUCLEOTIDE SEQUENCE [LARGE SCALE GENOMIC DNA]</scope>
    <source>
        <strain evidence="3 4">22514_16_FS</strain>
    </source>
</reference>
<keyword evidence="2" id="KW-1133">Transmembrane helix</keyword>
<sequence length="71" mass="8232">MGIIVPILSIVVFISVIVFVKYPEYLKRKGKPRKQKWEGETEERLQKRKEEAERKSELQKSMGRGGGPGTW</sequence>
<dbReference type="Proteomes" id="UP000468638">
    <property type="component" value="Unassembled WGS sequence"/>
</dbReference>
<evidence type="ECO:0000256" key="1">
    <source>
        <dbReference type="SAM" id="MobiDB-lite"/>
    </source>
</evidence>
<evidence type="ECO:0000313" key="4">
    <source>
        <dbReference type="Proteomes" id="UP000468638"/>
    </source>
</evidence>
<organism evidence="3 4">
    <name type="scientific">Pontibacillus yanchengensis</name>
    <dbReference type="NCBI Taxonomy" id="462910"/>
    <lineage>
        <taxon>Bacteria</taxon>
        <taxon>Bacillati</taxon>
        <taxon>Bacillota</taxon>
        <taxon>Bacilli</taxon>
        <taxon>Bacillales</taxon>
        <taxon>Bacillaceae</taxon>
        <taxon>Pontibacillus</taxon>
    </lineage>
</organism>
<name>A0A6I5A4A5_9BACI</name>
<comment type="caution">
    <text evidence="3">The sequence shown here is derived from an EMBL/GenBank/DDBJ whole genome shotgun (WGS) entry which is preliminary data.</text>
</comment>
<gene>
    <name evidence="3" type="ORF">GLW05_16355</name>
</gene>
<evidence type="ECO:0000256" key="2">
    <source>
        <dbReference type="SAM" id="Phobius"/>
    </source>
</evidence>
<dbReference type="AlphaFoldDB" id="A0A6I5A4A5"/>
<dbReference type="RefSeq" id="WP_160847245.1">
    <property type="nucleotide sequence ID" value="NZ_WMEQ01000014.1"/>
</dbReference>
<evidence type="ECO:0000313" key="3">
    <source>
        <dbReference type="EMBL" id="MYL35153.1"/>
    </source>
</evidence>
<accession>A0A6I5A4A5</accession>